<keyword evidence="4" id="KW-1185">Reference proteome</keyword>
<evidence type="ECO:0000256" key="1">
    <source>
        <dbReference type="SAM" id="Coils"/>
    </source>
</evidence>
<dbReference type="AlphaFoldDB" id="A0A1Q9F5W3"/>
<feature type="coiled-coil region" evidence="1">
    <location>
        <begin position="12"/>
        <end position="39"/>
    </location>
</feature>
<gene>
    <name evidence="3" type="ORF">AK812_SmicGene671</name>
</gene>
<evidence type="ECO:0000313" key="4">
    <source>
        <dbReference type="Proteomes" id="UP000186817"/>
    </source>
</evidence>
<keyword evidence="1" id="KW-0175">Coiled coil</keyword>
<dbReference type="Proteomes" id="UP000186817">
    <property type="component" value="Unassembled WGS sequence"/>
</dbReference>
<sequence length="218" mass="24240">MPVTEDRVTDQLRTLFAQQAETQKEIASLRAQLRERLEEKVVPSDQSWATLKAQMFPNLCKKEAPQEAREPLPPPAEPKASSATPLSPAASEAAGRREDAPPTASSSKRKVKLLAPPAGSAASMLLGRWHGLDHNARKKQWHEVYICEKTGRLRCLTWTDGVAPRSGRTSSITIRNGGDEVLWGKGEIILDAREIHHGMTVWSNPDPKKEDWIWAPGW</sequence>
<organism evidence="3 4">
    <name type="scientific">Symbiodinium microadriaticum</name>
    <name type="common">Dinoflagellate</name>
    <name type="synonym">Zooxanthella microadriatica</name>
    <dbReference type="NCBI Taxonomy" id="2951"/>
    <lineage>
        <taxon>Eukaryota</taxon>
        <taxon>Sar</taxon>
        <taxon>Alveolata</taxon>
        <taxon>Dinophyceae</taxon>
        <taxon>Suessiales</taxon>
        <taxon>Symbiodiniaceae</taxon>
        <taxon>Symbiodinium</taxon>
    </lineage>
</organism>
<proteinExistence type="predicted"/>
<feature type="compositionally biased region" description="Basic and acidic residues" evidence="2">
    <location>
        <begin position="61"/>
        <end position="70"/>
    </location>
</feature>
<comment type="caution">
    <text evidence="3">The sequence shown here is derived from an EMBL/GenBank/DDBJ whole genome shotgun (WGS) entry which is preliminary data.</text>
</comment>
<dbReference type="OrthoDB" id="426480at2759"/>
<evidence type="ECO:0000313" key="3">
    <source>
        <dbReference type="EMBL" id="OLQ15085.1"/>
    </source>
</evidence>
<feature type="region of interest" description="Disordered" evidence="2">
    <location>
        <begin position="61"/>
        <end position="112"/>
    </location>
</feature>
<accession>A0A1Q9F5W3</accession>
<reference evidence="3 4" key="1">
    <citation type="submission" date="2016-02" db="EMBL/GenBank/DDBJ databases">
        <title>Genome analysis of coral dinoflagellate symbionts highlights evolutionary adaptations to a symbiotic lifestyle.</title>
        <authorList>
            <person name="Aranda M."/>
            <person name="Li Y."/>
            <person name="Liew Y.J."/>
            <person name="Baumgarten S."/>
            <person name="Simakov O."/>
            <person name="Wilson M."/>
            <person name="Piel J."/>
            <person name="Ashoor H."/>
            <person name="Bougouffa S."/>
            <person name="Bajic V.B."/>
            <person name="Ryu T."/>
            <person name="Ravasi T."/>
            <person name="Bayer T."/>
            <person name="Micklem G."/>
            <person name="Kim H."/>
            <person name="Bhak J."/>
            <person name="Lajeunesse T.C."/>
            <person name="Voolstra C.R."/>
        </authorList>
    </citation>
    <scope>NUCLEOTIDE SEQUENCE [LARGE SCALE GENOMIC DNA]</scope>
    <source>
        <strain evidence="3 4">CCMP2467</strain>
    </source>
</reference>
<dbReference type="EMBL" id="LSRX01000007">
    <property type="protein sequence ID" value="OLQ15085.1"/>
    <property type="molecule type" value="Genomic_DNA"/>
</dbReference>
<evidence type="ECO:0000256" key="2">
    <source>
        <dbReference type="SAM" id="MobiDB-lite"/>
    </source>
</evidence>
<protein>
    <submittedName>
        <fullName evidence="3">Uncharacterized protein</fullName>
    </submittedName>
</protein>
<name>A0A1Q9F5W3_SYMMI</name>
<feature type="compositionally biased region" description="Low complexity" evidence="2">
    <location>
        <begin position="78"/>
        <end position="93"/>
    </location>
</feature>